<evidence type="ECO:0000313" key="1">
    <source>
        <dbReference type="EMBL" id="KIU21388.1"/>
    </source>
</evidence>
<evidence type="ECO:0000313" key="2">
    <source>
        <dbReference type="Proteomes" id="UP000032289"/>
    </source>
</evidence>
<name>A0A0D1JJ09_9LACO</name>
<proteinExistence type="predicted"/>
<dbReference type="EMBL" id="JWHT01000049">
    <property type="protein sequence ID" value="KIU21388.1"/>
    <property type="molecule type" value="Genomic_DNA"/>
</dbReference>
<dbReference type="AlphaFoldDB" id="A0A0D1JJ09"/>
<sequence>MNEEKQYVNRGYAVVANFMGEARYWNGMTYDEAQQDFLDKQHYLGEIGVKSEDIWIEYNGQKLPQMTRAEDLPDVPHELAEAIANDYRETLTGFVKWLRSKPTDWYLIGQPELLASAYMNGN</sequence>
<dbReference type="Proteomes" id="UP000032289">
    <property type="component" value="Unassembled WGS sequence"/>
</dbReference>
<gene>
    <name evidence="1" type="ORF">ab3b_01990</name>
</gene>
<dbReference type="RefSeq" id="WP_043941744.1">
    <property type="nucleotide sequence ID" value="NZ_JWHT01000049.1"/>
</dbReference>
<comment type="caution">
    <text evidence="1">The sequence shown here is derived from an EMBL/GenBank/DDBJ whole genome shotgun (WGS) entry which is preliminary data.</text>
</comment>
<organism evidence="1 2">
    <name type="scientific">Weissella cibaria</name>
    <dbReference type="NCBI Taxonomy" id="137591"/>
    <lineage>
        <taxon>Bacteria</taxon>
        <taxon>Bacillati</taxon>
        <taxon>Bacillota</taxon>
        <taxon>Bacilli</taxon>
        <taxon>Lactobacillales</taxon>
        <taxon>Lactobacillaceae</taxon>
        <taxon>Weissella</taxon>
    </lineage>
</organism>
<protein>
    <submittedName>
        <fullName evidence="1">Uncharacterized protein</fullName>
    </submittedName>
</protein>
<accession>A0A0D1JJ09</accession>
<dbReference type="PATRIC" id="fig|137591.24.peg.1933"/>
<reference evidence="1 2" key="1">
    <citation type="journal article" date="2015" name="Microbiology (Mosc.)">
        <title>Genomics of the Weissella cibaria species with an examination of its metabolic traits.</title>
        <authorList>
            <person name="Lynch K.M."/>
            <person name="Lucid A."/>
            <person name="Arendt E.K."/>
            <person name="Sleator R.D."/>
            <person name="Lucey B."/>
            <person name="Coffey A."/>
        </authorList>
    </citation>
    <scope>NUCLEOTIDE SEQUENCE [LARGE SCALE GENOMIC DNA]</scope>
    <source>
        <strain evidence="1 2">AB3b</strain>
    </source>
</reference>